<evidence type="ECO:0000256" key="8">
    <source>
        <dbReference type="ARBA" id="ARBA00022989"/>
    </source>
</evidence>
<dbReference type="SMART" id="SM00304">
    <property type="entry name" value="HAMP"/>
    <property type="match status" value="1"/>
</dbReference>
<evidence type="ECO:0000256" key="3">
    <source>
        <dbReference type="ARBA" id="ARBA00012438"/>
    </source>
</evidence>
<dbReference type="InterPro" id="IPR004358">
    <property type="entry name" value="Sig_transdc_His_kin-like_C"/>
</dbReference>
<keyword evidence="11" id="KW-0175">Coiled coil</keyword>
<proteinExistence type="predicted"/>
<dbReference type="EC" id="2.7.13.3" evidence="3"/>
<keyword evidence="8" id="KW-1133">Transmembrane helix</keyword>
<dbReference type="InterPro" id="IPR036097">
    <property type="entry name" value="HisK_dim/P_sf"/>
</dbReference>
<dbReference type="InterPro" id="IPR003661">
    <property type="entry name" value="HisK_dim/P_dom"/>
</dbReference>
<keyword evidence="5" id="KW-0808">Transferase</keyword>
<evidence type="ECO:0000259" key="13">
    <source>
        <dbReference type="PROSITE" id="PS50885"/>
    </source>
</evidence>
<dbReference type="InterPro" id="IPR003660">
    <property type="entry name" value="HAMP_dom"/>
</dbReference>
<comment type="caution">
    <text evidence="14">The sequence shown here is derived from an EMBL/GenBank/DDBJ whole genome shotgun (WGS) entry which is preliminary data.</text>
</comment>
<evidence type="ECO:0000256" key="5">
    <source>
        <dbReference type="ARBA" id="ARBA00022679"/>
    </source>
</evidence>
<dbReference type="InterPro" id="IPR003594">
    <property type="entry name" value="HATPase_dom"/>
</dbReference>
<keyword evidence="6" id="KW-0812">Transmembrane</keyword>
<keyword evidence="10" id="KW-0472">Membrane</keyword>
<dbReference type="PRINTS" id="PR00344">
    <property type="entry name" value="BCTRLSENSOR"/>
</dbReference>
<dbReference type="SMART" id="SM00387">
    <property type="entry name" value="HATPase_c"/>
    <property type="match status" value="1"/>
</dbReference>
<dbReference type="PROSITE" id="PS50885">
    <property type="entry name" value="HAMP"/>
    <property type="match status" value="1"/>
</dbReference>
<protein>
    <recommendedName>
        <fullName evidence="3">histidine kinase</fullName>
        <ecNumber evidence="3">2.7.13.3</ecNumber>
    </recommendedName>
</protein>
<evidence type="ECO:0000313" key="14">
    <source>
        <dbReference type="EMBL" id="MFC4906758.1"/>
    </source>
</evidence>
<accession>A0ABV9TTI2</accession>
<reference evidence="15" key="1">
    <citation type="journal article" date="2019" name="Int. J. Syst. Evol. Microbiol.">
        <title>The Global Catalogue of Microorganisms (GCM) 10K type strain sequencing project: providing services to taxonomists for standard genome sequencing and annotation.</title>
        <authorList>
            <consortium name="The Broad Institute Genomics Platform"/>
            <consortium name="The Broad Institute Genome Sequencing Center for Infectious Disease"/>
            <person name="Wu L."/>
            <person name="Ma J."/>
        </authorList>
    </citation>
    <scope>NUCLEOTIDE SEQUENCE [LARGE SCALE GENOMIC DNA]</scope>
    <source>
        <strain evidence="15">KLKA75</strain>
    </source>
</reference>
<gene>
    <name evidence="14" type="ORF">ACFPCY_05470</name>
</gene>
<evidence type="ECO:0000256" key="6">
    <source>
        <dbReference type="ARBA" id="ARBA00022692"/>
    </source>
</evidence>
<sequence>MPRLPAALVARRWANRPARLRPMGLRTRLTAAFLAVALLAALVASGISYVLVRRALLQRSQDAQLIEFRQVLQRTVPVNRPPGTTGTVAEQIQSGLRAKGRVVWTAPVAASTVKRGTPRPPRPSGAFPPVGDAFVQRTLRGLVFQRVRWRGHVYLLVGATARGMEMWRDAPILVVMTVSLRHEEQELASFTRALVIADGLAVLAALAMALAATRGVLRPVRGLGRAARALGAGDFSTRVSERGRDELTDLARTFNRTAEALERMVGELRAKDAASRRFVADVSHELRTPLTSMVAMTEVLADDGDAAARLVAAETRRLGDLVEHLIEISRFDAGAASLVLDDVLLAEAVAATLDARGWTGEAAVEGPADLVVRLDPRRLDVIVANLVGNALRHGRPPVRVSFRPERGGVELTVADAGPGIPDDVLPLVFHRFVKAEEARTRSDGSGLGLSIARENALLHGGTLEAGNAPGGGAVFTLWLPSAREEATE</sequence>
<feature type="domain" description="HAMP" evidence="13">
    <location>
        <begin position="214"/>
        <end position="266"/>
    </location>
</feature>
<dbReference type="PANTHER" id="PTHR45436">
    <property type="entry name" value="SENSOR HISTIDINE KINASE YKOH"/>
    <property type="match status" value="1"/>
</dbReference>
<feature type="coiled-coil region" evidence="11">
    <location>
        <begin position="244"/>
        <end position="271"/>
    </location>
</feature>
<dbReference type="Gene3D" id="1.10.287.130">
    <property type="match status" value="1"/>
</dbReference>
<dbReference type="SMART" id="SM00388">
    <property type="entry name" value="HisKA"/>
    <property type="match status" value="1"/>
</dbReference>
<evidence type="ECO:0000256" key="10">
    <source>
        <dbReference type="ARBA" id="ARBA00023136"/>
    </source>
</evidence>
<dbReference type="SUPFAM" id="SSF158472">
    <property type="entry name" value="HAMP domain-like"/>
    <property type="match status" value="1"/>
</dbReference>
<evidence type="ECO:0000256" key="9">
    <source>
        <dbReference type="ARBA" id="ARBA00023012"/>
    </source>
</evidence>
<dbReference type="InterPro" id="IPR005467">
    <property type="entry name" value="His_kinase_dom"/>
</dbReference>
<dbReference type="Pfam" id="PF00512">
    <property type="entry name" value="HisKA"/>
    <property type="match status" value="1"/>
</dbReference>
<dbReference type="SUPFAM" id="SSF55874">
    <property type="entry name" value="ATPase domain of HSP90 chaperone/DNA topoisomerase II/histidine kinase"/>
    <property type="match status" value="1"/>
</dbReference>
<evidence type="ECO:0000256" key="7">
    <source>
        <dbReference type="ARBA" id="ARBA00022777"/>
    </source>
</evidence>
<evidence type="ECO:0000256" key="4">
    <source>
        <dbReference type="ARBA" id="ARBA00022553"/>
    </source>
</evidence>
<dbReference type="InterPro" id="IPR036890">
    <property type="entry name" value="HATPase_C_sf"/>
</dbReference>
<evidence type="ECO:0000313" key="15">
    <source>
        <dbReference type="Proteomes" id="UP001595872"/>
    </source>
</evidence>
<feature type="domain" description="Histidine kinase" evidence="12">
    <location>
        <begin position="281"/>
        <end position="483"/>
    </location>
</feature>
<keyword evidence="9" id="KW-0902">Two-component regulatory system</keyword>
<dbReference type="EMBL" id="JBHSIT010000001">
    <property type="protein sequence ID" value="MFC4906758.1"/>
    <property type="molecule type" value="Genomic_DNA"/>
</dbReference>
<dbReference type="CDD" id="cd06225">
    <property type="entry name" value="HAMP"/>
    <property type="match status" value="1"/>
</dbReference>
<dbReference type="GO" id="GO:0016301">
    <property type="term" value="F:kinase activity"/>
    <property type="evidence" value="ECO:0007669"/>
    <property type="project" value="UniProtKB-KW"/>
</dbReference>
<evidence type="ECO:0000256" key="2">
    <source>
        <dbReference type="ARBA" id="ARBA00004236"/>
    </source>
</evidence>
<dbReference type="Pfam" id="PF02518">
    <property type="entry name" value="HATPase_c"/>
    <property type="match status" value="1"/>
</dbReference>
<dbReference type="CDD" id="cd00075">
    <property type="entry name" value="HATPase"/>
    <property type="match status" value="1"/>
</dbReference>
<dbReference type="Pfam" id="PF00672">
    <property type="entry name" value="HAMP"/>
    <property type="match status" value="1"/>
</dbReference>
<keyword evidence="15" id="KW-1185">Reference proteome</keyword>
<comment type="subcellular location">
    <subcellularLocation>
        <location evidence="2">Cell membrane</location>
    </subcellularLocation>
</comment>
<dbReference type="SUPFAM" id="SSF47384">
    <property type="entry name" value="Homodimeric domain of signal transducing histidine kinase"/>
    <property type="match status" value="1"/>
</dbReference>
<dbReference type="RefSeq" id="WP_378252439.1">
    <property type="nucleotide sequence ID" value="NZ_JBHSIT010000001.1"/>
</dbReference>
<evidence type="ECO:0000256" key="1">
    <source>
        <dbReference type="ARBA" id="ARBA00000085"/>
    </source>
</evidence>
<dbReference type="Gene3D" id="3.30.565.10">
    <property type="entry name" value="Histidine kinase-like ATPase, C-terminal domain"/>
    <property type="match status" value="1"/>
</dbReference>
<evidence type="ECO:0000259" key="12">
    <source>
        <dbReference type="PROSITE" id="PS50109"/>
    </source>
</evidence>
<comment type="catalytic activity">
    <reaction evidence="1">
        <text>ATP + protein L-histidine = ADP + protein N-phospho-L-histidine.</text>
        <dbReference type="EC" id="2.7.13.3"/>
    </reaction>
</comment>
<dbReference type="InterPro" id="IPR050428">
    <property type="entry name" value="TCS_sensor_his_kinase"/>
</dbReference>
<dbReference type="Proteomes" id="UP001595872">
    <property type="component" value="Unassembled WGS sequence"/>
</dbReference>
<keyword evidence="4" id="KW-0597">Phosphoprotein</keyword>
<dbReference type="PANTHER" id="PTHR45436:SF5">
    <property type="entry name" value="SENSOR HISTIDINE KINASE TRCS"/>
    <property type="match status" value="1"/>
</dbReference>
<dbReference type="Gene3D" id="6.10.340.10">
    <property type="match status" value="1"/>
</dbReference>
<dbReference type="CDD" id="cd00082">
    <property type="entry name" value="HisKA"/>
    <property type="match status" value="1"/>
</dbReference>
<organism evidence="14 15">
    <name type="scientific">Actinomadura gamaensis</name>
    <dbReference type="NCBI Taxonomy" id="1763541"/>
    <lineage>
        <taxon>Bacteria</taxon>
        <taxon>Bacillati</taxon>
        <taxon>Actinomycetota</taxon>
        <taxon>Actinomycetes</taxon>
        <taxon>Streptosporangiales</taxon>
        <taxon>Thermomonosporaceae</taxon>
        <taxon>Actinomadura</taxon>
    </lineage>
</organism>
<keyword evidence="7 14" id="KW-0418">Kinase</keyword>
<name>A0ABV9TTI2_9ACTN</name>
<evidence type="ECO:0000256" key="11">
    <source>
        <dbReference type="SAM" id="Coils"/>
    </source>
</evidence>
<dbReference type="PROSITE" id="PS50109">
    <property type="entry name" value="HIS_KIN"/>
    <property type="match status" value="1"/>
</dbReference>